<dbReference type="Proteomes" id="UP000612282">
    <property type="component" value="Unassembled WGS sequence"/>
</dbReference>
<name>A0ABQ3XKR4_9ACTN</name>
<keyword evidence="2" id="KW-1185">Reference proteome</keyword>
<evidence type="ECO:0000313" key="1">
    <source>
        <dbReference type="EMBL" id="GID59090.1"/>
    </source>
</evidence>
<gene>
    <name evidence="1" type="ORF">Aco03nite_074940</name>
</gene>
<reference evidence="1 2" key="1">
    <citation type="submission" date="2021-01" db="EMBL/GenBank/DDBJ databases">
        <title>Whole genome shotgun sequence of Actinoplanes couchii NBRC 106145.</title>
        <authorList>
            <person name="Komaki H."/>
            <person name="Tamura T."/>
        </authorList>
    </citation>
    <scope>NUCLEOTIDE SEQUENCE [LARGE SCALE GENOMIC DNA]</scope>
    <source>
        <strain evidence="1 2">NBRC 106145</strain>
    </source>
</reference>
<proteinExistence type="predicted"/>
<protein>
    <submittedName>
        <fullName evidence="1">Uncharacterized protein</fullName>
    </submittedName>
</protein>
<comment type="caution">
    <text evidence="1">The sequence shown here is derived from an EMBL/GenBank/DDBJ whole genome shotgun (WGS) entry which is preliminary data.</text>
</comment>
<evidence type="ECO:0000313" key="2">
    <source>
        <dbReference type="Proteomes" id="UP000612282"/>
    </source>
</evidence>
<dbReference type="RefSeq" id="WP_203804799.1">
    <property type="nucleotide sequence ID" value="NZ_BAAAQE010000094.1"/>
</dbReference>
<accession>A0ABQ3XKR4</accession>
<dbReference type="EMBL" id="BOMG01000094">
    <property type="protein sequence ID" value="GID59090.1"/>
    <property type="molecule type" value="Genomic_DNA"/>
</dbReference>
<organism evidence="1 2">
    <name type="scientific">Actinoplanes couchii</name>
    <dbReference type="NCBI Taxonomy" id="403638"/>
    <lineage>
        <taxon>Bacteria</taxon>
        <taxon>Bacillati</taxon>
        <taxon>Actinomycetota</taxon>
        <taxon>Actinomycetes</taxon>
        <taxon>Micromonosporales</taxon>
        <taxon>Micromonosporaceae</taxon>
        <taxon>Actinoplanes</taxon>
    </lineage>
</organism>
<sequence length="278" mass="30940">MTDEPLTWGVVANVSLDVFTHQETGVKRPGTRHFVPGAKVWVLPVSWGDGGQQRFVVGMRRGTGGRGLIRLVMNTDFFVNHRLKPVHSPAVHAAMGQPRDDGRTPRLYESRDEAQRSVDSAKWVRTRVNHLGLTDDPGLMHHADETCVFCDGRDAARGGSDVNPYPAVTEHAAGSVDFWGTDHGLWRCGWLTETHQRDPGRIGDLGVRHLALQRRRVRRSAGTLARTAVGRTVAELEADGIGRNRLRFVRGDYQPRLLDGVVHAWLDDENRVVRTQSG</sequence>